<organism evidence="1 2">
    <name type="scientific">Anaerosporobacter mobilis DSM 15930</name>
    <dbReference type="NCBI Taxonomy" id="1120996"/>
    <lineage>
        <taxon>Bacteria</taxon>
        <taxon>Bacillati</taxon>
        <taxon>Bacillota</taxon>
        <taxon>Clostridia</taxon>
        <taxon>Lachnospirales</taxon>
        <taxon>Lachnospiraceae</taxon>
        <taxon>Anaerosporobacter</taxon>
    </lineage>
</organism>
<accession>A0A1M7NHX5</accession>
<dbReference type="Proteomes" id="UP000184038">
    <property type="component" value="Unassembled WGS sequence"/>
</dbReference>
<name>A0A1M7NHX5_9FIRM</name>
<dbReference type="STRING" id="1120996.SAMN02746066_04505"/>
<proteinExistence type="predicted"/>
<dbReference type="RefSeq" id="WP_073291687.1">
    <property type="nucleotide sequence ID" value="NZ_FRCP01000029.1"/>
</dbReference>
<evidence type="ECO:0000313" key="2">
    <source>
        <dbReference type="Proteomes" id="UP000184038"/>
    </source>
</evidence>
<protein>
    <submittedName>
        <fullName evidence="1">Uncharacterized protein</fullName>
    </submittedName>
</protein>
<reference evidence="1 2" key="1">
    <citation type="submission" date="2016-11" db="EMBL/GenBank/DDBJ databases">
        <authorList>
            <person name="Jaros S."/>
            <person name="Januszkiewicz K."/>
            <person name="Wedrychowicz H."/>
        </authorList>
    </citation>
    <scope>NUCLEOTIDE SEQUENCE [LARGE SCALE GENOMIC DNA]</scope>
    <source>
        <strain evidence="1 2">DSM 15930</strain>
    </source>
</reference>
<sequence length="81" mass="9077">MSISIISKMNGVATQLHKKPMDCGYGGKVRAEPTAQRLVPDFKVDIVNHLINEMLETDPTLETAIAVKKVQEYYGLREKES</sequence>
<dbReference type="EMBL" id="FRCP01000029">
    <property type="protein sequence ID" value="SHN03311.1"/>
    <property type="molecule type" value="Genomic_DNA"/>
</dbReference>
<keyword evidence="2" id="KW-1185">Reference proteome</keyword>
<dbReference type="AlphaFoldDB" id="A0A1M7NHX5"/>
<evidence type="ECO:0000313" key="1">
    <source>
        <dbReference type="EMBL" id="SHN03311.1"/>
    </source>
</evidence>
<gene>
    <name evidence="1" type="ORF">SAMN02746066_04505</name>
</gene>